<evidence type="ECO:0000256" key="10">
    <source>
        <dbReference type="HAMAP-Rule" id="MF_00530"/>
    </source>
</evidence>
<dbReference type="CDD" id="cd12152">
    <property type="entry name" value="F1-ATPase_delta"/>
    <property type="match status" value="1"/>
</dbReference>
<keyword evidence="6 10" id="KW-0406">Ion transport</keyword>
<evidence type="ECO:0000256" key="3">
    <source>
        <dbReference type="ARBA" id="ARBA00005712"/>
    </source>
</evidence>
<dbReference type="Gene3D" id="2.60.15.10">
    <property type="entry name" value="F0F1 ATP synthase delta/epsilon subunit, N-terminal"/>
    <property type="match status" value="1"/>
</dbReference>
<dbReference type="RefSeq" id="WP_264499893.1">
    <property type="nucleotide sequence ID" value="NZ_JAPDDS010000002.1"/>
</dbReference>
<reference evidence="14 15" key="1">
    <citation type="submission" date="2022-10" db="EMBL/GenBank/DDBJ databases">
        <title>Luteolibacter flavescens strain MCCC 1K03193, whole genome shotgun sequencing project.</title>
        <authorList>
            <person name="Zhao G."/>
            <person name="Shen L."/>
        </authorList>
    </citation>
    <scope>NUCLEOTIDE SEQUENCE [LARGE SCALE GENOMIC DNA]</scope>
    <source>
        <strain evidence="14 15">MCCC 1K03193</strain>
    </source>
</reference>
<dbReference type="InterPro" id="IPR036771">
    <property type="entry name" value="ATPsynth_dsu/esu_N"/>
</dbReference>
<dbReference type="Pfam" id="PF02823">
    <property type="entry name" value="ATP-synt_DE_N"/>
    <property type="match status" value="1"/>
</dbReference>
<dbReference type="PANTHER" id="PTHR13822">
    <property type="entry name" value="ATP SYNTHASE DELTA/EPSILON CHAIN"/>
    <property type="match status" value="1"/>
</dbReference>
<evidence type="ECO:0000259" key="13">
    <source>
        <dbReference type="Pfam" id="PF02823"/>
    </source>
</evidence>
<keyword evidence="10" id="KW-1003">Cell membrane</keyword>
<evidence type="ECO:0000256" key="12">
    <source>
        <dbReference type="SAM" id="Coils"/>
    </source>
</evidence>
<dbReference type="NCBIfam" id="TIGR01216">
    <property type="entry name" value="ATP_synt_epsi"/>
    <property type="match status" value="1"/>
</dbReference>
<accession>A0ABT3FK41</accession>
<dbReference type="InterPro" id="IPR036794">
    <property type="entry name" value="ATP_F1_dsu/esu_C_sf"/>
</dbReference>
<sequence length="135" mass="14766">MALHLEIVTPEKKIFSDTVTNVYLPGADGELGILDGHAALVTALQPGELRYEKDGKTVILAIGTGFAEVTEHKVNVLTDMAMGEEQVDEAKVEEAMKRAEEQLKGISHDHDAEEVAHLQAVISKSLAQLRLKRRP</sequence>
<evidence type="ECO:0000256" key="9">
    <source>
        <dbReference type="ARBA" id="ARBA00023310"/>
    </source>
</evidence>
<evidence type="ECO:0000313" key="14">
    <source>
        <dbReference type="EMBL" id="MCW1883933.1"/>
    </source>
</evidence>
<comment type="subcellular location">
    <subcellularLocation>
        <location evidence="2 10">Cell membrane</location>
        <topology evidence="2 10">Peripheral membrane protein</topology>
    </subcellularLocation>
</comment>
<organism evidence="14 15">
    <name type="scientific">Luteolibacter flavescens</name>
    <dbReference type="NCBI Taxonomy" id="1859460"/>
    <lineage>
        <taxon>Bacteria</taxon>
        <taxon>Pseudomonadati</taxon>
        <taxon>Verrucomicrobiota</taxon>
        <taxon>Verrucomicrobiia</taxon>
        <taxon>Verrucomicrobiales</taxon>
        <taxon>Verrucomicrobiaceae</taxon>
        <taxon>Luteolibacter</taxon>
    </lineage>
</organism>
<comment type="function">
    <text evidence="1 10">Produces ATP from ADP in the presence of a proton gradient across the membrane.</text>
</comment>
<evidence type="ECO:0000313" key="15">
    <source>
        <dbReference type="Proteomes" id="UP001207930"/>
    </source>
</evidence>
<keyword evidence="10" id="KW-0375">Hydrogen ion transport</keyword>
<dbReference type="SUPFAM" id="SSF51344">
    <property type="entry name" value="Epsilon subunit of F1F0-ATP synthase N-terminal domain"/>
    <property type="match status" value="1"/>
</dbReference>
<gene>
    <name evidence="10 14" type="primary">atpC</name>
    <name evidence="14" type="ORF">OKA04_04285</name>
</gene>
<dbReference type="PANTHER" id="PTHR13822:SF10">
    <property type="entry name" value="ATP SYNTHASE EPSILON CHAIN, CHLOROPLASTIC"/>
    <property type="match status" value="1"/>
</dbReference>
<keyword evidence="5 10" id="KW-0813">Transport</keyword>
<evidence type="ECO:0000256" key="5">
    <source>
        <dbReference type="ARBA" id="ARBA00022448"/>
    </source>
</evidence>
<dbReference type="EMBL" id="JAPDDS010000002">
    <property type="protein sequence ID" value="MCW1883933.1"/>
    <property type="molecule type" value="Genomic_DNA"/>
</dbReference>
<evidence type="ECO:0000256" key="4">
    <source>
        <dbReference type="ARBA" id="ARBA00011648"/>
    </source>
</evidence>
<keyword evidence="7 10" id="KW-0472">Membrane</keyword>
<proteinExistence type="inferred from homology"/>
<keyword evidence="8 10" id="KW-0139">CF(1)</keyword>
<evidence type="ECO:0000256" key="11">
    <source>
        <dbReference type="RuleBase" id="RU003656"/>
    </source>
</evidence>
<evidence type="ECO:0000256" key="6">
    <source>
        <dbReference type="ARBA" id="ARBA00023065"/>
    </source>
</evidence>
<evidence type="ECO:0000256" key="1">
    <source>
        <dbReference type="ARBA" id="ARBA00003543"/>
    </source>
</evidence>
<feature type="domain" description="ATP synthase F1 complex delta/epsilon subunit N-terminal" evidence="13">
    <location>
        <begin position="3"/>
        <end position="81"/>
    </location>
</feature>
<keyword evidence="9 10" id="KW-0066">ATP synthesis</keyword>
<protein>
    <recommendedName>
        <fullName evidence="10">ATP synthase epsilon chain</fullName>
    </recommendedName>
    <alternativeName>
        <fullName evidence="10">ATP synthase F1 sector epsilon subunit</fullName>
    </alternativeName>
    <alternativeName>
        <fullName evidence="10">F-ATPase epsilon subunit</fullName>
    </alternativeName>
</protein>
<dbReference type="InterPro" id="IPR001469">
    <property type="entry name" value="ATP_synth_F1_dsu/esu"/>
</dbReference>
<keyword evidence="15" id="KW-1185">Reference proteome</keyword>
<dbReference type="Gene3D" id="1.20.5.440">
    <property type="entry name" value="ATP synthase delta/epsilon subunit, C-terminal domain"/>
    <property type="match status" value="1"/>
</dbReference>
<comment type="similarity">
    <text evidence="3 10 11">Belongs to the ATPase epsilon chain family.</text>
</comment>
<dbReference type="HAMAP" id="MF_00530">
    <property type="entry name" value="ATP_synth_epsil_bac"/>
    <property type="match status" value="1"/>
</dbReference>
<name>A0ABT3FK41_9BACT</name>
<evidence type="ECO:0000256" key="2">
    <source>
        <dbReference type="ARBA" id="ARBA00004202"/>
    </source>
</evidence>
<dbReference type="SUPFAM" id="SSF46604">
    <property type="entry name" value="Epsilon subunit of F1F0-ATP synthase C-terminal domain"/>
    <property type="match status" value="1"/>
</dbReference>
<dbReference type="InterPro" id="IPR020546">
    <property type="entry name" value="ATP_synth_F1_dsu/esu_N"/>
</dbReference>
<comment type="subunit">
    <text evidence="4 10 11">F-type ATPases have 2 components, CF(1) - the catalytic core - and CF(0) - the membrane proton channel. CF(1) has five subunits: alpha(3), beta(3), gamma(1), delta(1), epsilon(1). CF(0) has three main subunits: a, b and c.</text>
</comment>
<dbReference type="Proteomes" id="UP001207930">
    <property type="component" value="Unassembled WGS sequence"/>
</dbReference>
<keyword evidence="12" id="KW-0175">Coiled coil</keyword>
<evidence type="ECO:0000256" key="7">
    <source>
        <dbReference type="ARBA" id="ARBA00023136"/>
    </source>
</evidence>
<comment type="caution">
    <text evidence="14">The sequence shown here is derived from an EMBL/GenBank/DDBJ whole genome shotgun (WGS) entry which is preliminary data.</text>
</comment>
<evidence type="ECO:0000256" key="8">
    <source>
        <dbReference type="ARBA" id="ARBA00023196"/>
    </source>
</evidence>
<feature type="coiled-coil region" evidence="12">
    <location>
        <begin position="82"/>
        <end position="109"/>
    </location>
</feature>